<name>A0ACB7YK85_9ERIC</name>
<proteinExistence type="predicted"/>
<organism evidence="1 2">
    <name type="scientific">Vaccinium darrowii</name>
    <dbReference type="NCBI Taxonomy" id="229202"/>
    <lineage>
        <taxon>Eukaryota</taxon>
        <taxon>Viridiplantae</taxon>
        <taxon>Streptophyta</taxon>
        <taxon>Embryophyta</taxon>
        <taxon>Tracheophyta</taxon>
        <taxon>Spermatophyta</taxon>
        <taxon>Magnoliopsida</taxon>
        <taxon>eudicotyledons</taxon>
        <taxon>Gunneridae</taxon>
        <taxon>Pentapetalae</taxon>
        <taxon>asterids</taxon>
        <taxon>Ericales</taxon>
        <taxon>Ericaceae</taxon>
        <taxon>Vaccinioideae</taxon>
        <taxon>Vaccinieae</taxon>
        <taxon>Vaccinium</taxon>
    </lineage>
</organism>
<comment type="caution">
    <text evidence="1">The sequence shown here is derived from an EMBL/GenBank/DDBJ whole genome shotgun (WGS) entry which is preliminary data.</text>
</comment>
<evidence type="ECO:0000313" key="1">
    <source>
        <dbReference type="EMBL" id="KAH7853787.1"/>
    </source>
</evidence>
<reference evidence="1 2" key="1">
    <citation type="journal article" date="2021" name="Hortic Res">
        <title>High-quality reference genome and annotation aids understanding of berry development for evergreen blueberry (Vaccinium darrowii).</title>
        <authorList>
            <person name="Yu J."/>
            <person name="Hulse-Kemp A.M."/>
            <person name="Babiker E."/>
            <person name="Staton M."/>
        </authorList>
    </citation>
    <scope>NUCLEOTIDE SEQUENCE [LARGE SCALE GENOMIC DNA]</scope>
    <source>
        <strain evidence="2">cv. NJ 8807/NJ 8810</strain>
        <tissue evidence="1">Young leaf</tissue>
    </source>
</reference>
<gene>
    <name evidence="1" type="ORF">Vadar_006565</name>
</gene>
<protein>
    <submittedName>
        <fullName evidence="1">Uncharacterized protein</fullName>
    </submittedName>
</protein>
<evidence type="ECO:0000313" key="2">
    <source>
        <dbReference type="Proteomes" id="UP000828048"/>
    </source>
</evidence>
<keyword evidence="2" id="KW-1185">Reference proteome</keyword>
<dbReference type="Proteomes" id="UP000828048">
    <property type="component" value="Chromosome 11"/>
</dbReference>
<accession>A0ACB7YK85</accession>
<dbReference type="EMBL" id="CM037161">
    <property type="protein sequence ID" value="KAH7853787.1"/>
    <property type="molecule type" value="Genomic_DNA"/>
</dbReference>
<sequence length="152" mass="17266">MMRSSNNAGEEDGEEEDAEISTDLKSKNPCFLDHCLSELPEFKKKKKLRTDMDHCFSELPKALSRSSGETKTPPMYSGETHQRHNLLRRNPVQNPSDHEVQSGQRSLVRPTSINCDIRQDKNARQCGHQKLEGGNLALERSTHYGLEFKSDP</sequence>